<sequence>MRENIFEKLIKDEDTATEGLVNIISQFKKPRVIFCELVPGIDDINADTIETQIRQGNQKPDIIAKCGSTLLIIEVKVKTCTDLQDSQRDGYTDFYKEYRKNHSDITDKKLIYLIPKNYKHKRNLPKNSFIISWEDLLSKWETEGSVEGAPEGNIVLAAYCEKLREILESDMEVKLNKEDIPQFLSYSMNFWRLLAIVNTIKKKTIDGYKIELCNDENEYSIYISKDKKYILGFGIWYELGEKSEAGPLNLWFSDYKDWNSERTSQIKELLTNSPGRWHLEKREEDDWNSETIWVLTKDFYVADEDLISSAWGIIESIITETDEG</sequence>
<dbReference type="EMBL" id="CP123443">
    <property type="protein sequence ID" value="WGK69817.1"/>
    <property type="molecule type" value="Genomic_DNA"/>
</dbReference>
<evidence type="ECO:0000313" key="2">
    <source>
        <dbReference type="Proteomes" id="UP001228690"/>
    </source>
</evidence>
<evidence type="ECO:0008006" key="3">
    <source>
        <dbReference type="Google" id="ProtNLM"/>
    </source>
</evidence>
<gene>
    <name evidence="1" type="ORF">P0082_02850</name>
</gene>
<dbReference type="Proteomes" id="UP001228690">
    <property type="component" value="Chromosome"/>
</dbReference>
<organism evidence="1 2">
    <name type="scientific">Candidatus Haliotispira prima</name>
    <dbReference type="NCBI Taxonomy" id="3034016"/>
    <lineage>
        <taxon>Bacteria</taxon>
        <taxon>Pseudomonadati</taxon>
        <taxon>Spirochaetota</taxon>
        <taxon>Spirochaetia</taxon>
        <taxon>Spirochaetales</taxon>
        <taxon>Spirochaetaceae</taxon>
        <taxon>Candidatus Haliotispira</taxon>
    </lineage>
</organism>
<keyword evidence="2" id="KW-1185">Reference proteome</keyword>
<protein>
    <recommendedName>
        <fullName evidence="3">PD-(D/E)XK nuclease superfamily protein</fullName>
    </recommendedName>
</protein>
<name>A0ABY8MIM2_9SPIO</name>
<accession>A0ABY8MIM2</accession>
<proteinExistence type="predicted"/>
<reference evidence="1 2" key="1">
    <citation type="submission" date="2023-04" db="EMBL/GenBank/DDBJ databases">
        <title>Spirochaete genome identified in red abalone sample constitutes a novel genus.</title>
        <authorList>
            <person name="Sharma S.P."/>
            <person name="Purcell C.M."/>
            <person name="Hyde J.R."/>
            <person name="Severin A.J."/>
        </authorList>
    </citation>
    <scope>NUCLEOTIDE SEQUENCE [LARGE SCALE GENOMIC DNA]</scope>
    <source>
        <strain evidence="1 2">SP-2023</strain>
    </source>
</reference>
<dbReference type="RefSeq" id="WP_326928009.1">
    <property type="nucleotide sequence ID" value="NZ_CP123443.1"/>
</dbReference>
<evidence type="ECO:0000313" key="1">
    <source>
        <dbReference type="EMBL" id="WGK69817.1"/>
    </source>
</evidence>